<keyword evidence="3" id="KW-0378">Hydrolase</keyword>
<gene>
    <name evidence="6" type="ORF">QS713_06395</name>
</gene>
<comment type="caution">
    <text evidence="6">The sequence shown here is derived from an EMBL/GenBank/DDBJ whole genome shotgun (WGS) entry which is preliminary data.</text>
</comment>
<dbReference type="Proteomes" id="UP001247542">
    <property type="component" value="Unassembled WGS sequence"/>
</dbReference>
<evidence type="ECO:0000256" key="2">
    <source>
        <dbReference type="ARBA" id="ARBA00022723"/>
    </source>
</evidence>
<comment type="cofactor">
    <cofactor evidence="1">
        <name>Zn(2+)</name>
        <dbReference type="ChEBI" id="CHEBI:29105"/>
    </cofactor>
</comment>
<dbReference type="RefSeq" id="WP_313273482.1">
    <property type="nucleotide sequence ID" value="NZ_JASXSX010000001.1"/>
</dbReference>
<sequence>MRIRRFEAELFAANAYVVSAPNEDAALIVDPGLGVTDRIKQYLHEEGLTARAVLLTHGHADHVWECANFDVPVYITNPDRYRLEDPLSALLPQMRPQGVQWRAPQEVRDLTARTVAIVPGVNVLMVPAPGHTEGSALFLMEIAAGETLETNAELPSERTGHGPVKQAQPIAFTGDVIFAGSVGRADLPGGDERQMRHTLRTLGNVIDPRTWMLPGHGPATHWEHELATNLYVRRARSIG</sequence>
<dbReference type="PANTHER" id="PTHR46233">
    <property type="entry name" value="HYDROXYACYLGLUTATHIONE HYDROLASE GLOC"/>
    <property type="match status" value="1"/>
</dbReference>
<dbReference type="Pfam" id="PF00753">
    <property type="entry name" value="Lactamase_B"/>
    <property type="match status" value="1"/>
</dbReference>
<evidence type="ECO:0000256" key="3">
    <source>
        <dbReference type="ARBA" id="ARBA00022801"/>
    </source>
</evidence>
<dbReference type="PANTHER" id="PTHR46233:SF3">
    <property type="entry name" value="HYDROXYACYLGLUTATHIONE HYDROLASE GLOC"/>
    <property type="match status" value="1"/>
</dbReference>
<dbReference type="EMBL" id="JASXSX010000001">
    <property type="protein sequence ID" value="MDT3767692.1"/>
    <property type="molecule type" value="Genomic_DNA"/>
</dbReference>
<keyword evidence="7" id="KW-1185">Reference proteome</keyword>
<name>A0ABU3IDY0_9ACTO</name>
<feature type="domain" description="Metallo-beta-lactamase" evidence="5">
    <location>
        <begin position="12"/>
        <end position="216"/>
    </location>
</feature>
<dbReference type="Gene3D" id="3.60.15.10">
    <property type="entry name" value="Ribonuclease Z/Hydroxyacylglutathione hydrolase-like"/>
    <property type="match status" value="1"/>
</dbReference>
<evidence type="ECO:0000313" key="6">
    <source>
        <dbReference type="EMBL" id="MDT3767692.1"/>
    </source>
</evidence>
<reference evidence="6 7" key="1">
    <citation type="submission" date="2023-06" db="EMBL/GenBank/DDBJ databases">
        <title>Draft genome sequence of Gleimia hominis type strain CCUG 57540T.</title>
        <authorList>
            <person name="Salva-Serra F."/>
            <person name="Cardew S."/>
            <person name="Jensie Markopoulos S."/>
            <person name="Ohlen M."/>
            <person name="Inganas E."/>
            <person name="Svensson-Stadler L."/>
            <person name="Moore E.R.B."/>
        </authorList>
    </citation>
    <scope>NUCLEOTIDE SEQUENCE [LARGE SCALE GENOMIC DNA]</scope>
    <source>
        <strain evidence="6 7">CCUG 57540</strain>
    </source>
</reference>
<evidence type="ECO:0000259" key="5">
    <source>
        <dbReference type="SMART" id="SM00849"/>
    </source>
</evidence>
<dbReference type="InterPro" id="IPR001279">
    <property type="entry name" value="Metallo-B-lactamas"/>
</dbReference>
<keyword evidence="2" id="KW-0479">Metal-binding</keyword>
<organism evidence="6 7">
    <name type="scientific">Gleimia hominis</name>
    <dbReference type="NCBI Taxonomy" id="595468"/>
    <lineage>
        <taxon>Bacteria</taxon>
        <taxon>Bacillati</taxon>
        <taxon>Actinomycetota</taxon>
        <taxon>Actinomycetes</taxon>
        <taxon>Actinomycetales</taxon>
        <taxon>Actinomycetaceae</taxon>
        <taxon>Gleimia</taxon>
    </lineage>
</organism>
<dbReference type="InterPro" id="IPR051453">
    <property type="entry name" value="MBL_Glyoxalase_II"/>
</dbReference>
<dbReference type="SUPFAM" id="SSF56281">
    <property type="entry name" value="Metallo-hydrolase/oxidoreductase"/>
    <property type="match status" value="1"/>
</dbReference>
<evidence type="ECO:0000256" key="1">
    <source>
        <dbReference type="ARBA" id="ARBA00001947"/>
    </source>
</evidence>
<accession>A0ABU3IDY0</accession>
<dbReference type="SMART" id="SM00849">
    <property type="entry name" value="Lactamase_B"/>
    <property type="match status" value="1"/>
</dbReference>
<dbReference type="InterPro" id="IPR036866">
    <property type="entry name" value="RibonucZ/Hydroxyglut_hydro"/>
</dbReference>
<evidence type="ECO:0000256" key="4">
    <source>
        <dbReference type="ARBA" id="ARBA00022833"/>
    </source>
</evidence>
<protein>
    <submittedName>
        <fullName evidence="6">MBL fold metallo-hydrolase</fullName>
    </submittedName>
</protein>
<proteinExistence type="predicted"/>
<keyword evidence="4" id="KW-0862">Zinc</keyword>
<evidence type="ECO:0000313" key="7">
    <source>
        <dbReference type="Proteomes" id="UP001247542"/>
    </source>
</evidence>
<dbReference type="CDD" id="cd06262">
    <property type="entry name" value="metallo-hydrolase-like_MBL-fold"/>
    <property type="match status" value="1"/>
</dbReference>